<comment type="caution">
    <text evidence="1">The sequence shown here is derived from an EMBL/GenBank/DDBJ whole genome shotgun (WGS) entry which is preliminary data.</text>
</comment>
<dbReference type="HOGENOM" id="CLU_188585_0_0_1"/>
<name>A0A093X9Z6_TALMA</name>
<proteinExistence type="predicted"/>
<sequence>MPPKRPKRGAPWPTPRFEEDPDICAYAAAAIKDLTALKKHEDEHQIDMPHELATAVVKAFLHLARWVKESPTNEQINTTEPPFSDEFTLI</sequence>
<accession>A0A093X9Z6</accession>
<protein>
    <submittedName>
        <fullName evidence="1">Zinc finger protein</fullName>
    </submittedName>
</protein>
<gene>
    <name evidence="1" type="ORF">GQ26_0500170</name>
</gene>
<evidence type="ECO:0000313" key="1">
    <source>
        <dbReference type="EMBL" id="KFX42023.1"/>
    </source>
</evidence>
<reference evidence="1" key="1">
    <citation type="journal article" date="2014" name="PLoS Genet.">
        <title>Signature Gene Expression Reveals Novel Clues to the Molecular Mechanisms of Dimorphic Transition in Penicillium marneffei.</title>
        <authorList>
            <person name="Yang E."/>
            <person name="Wang G."/>
            <person name="Cai J."/>
            <person name="Woo P.C."/>
            <person name="Lau S.K."/>
            <person name="Yuen K.-Y."/>
            <person name="Chow W.-N."/>
            <person name="Lin X."/>
        </authorList>
    </citation>
    <scope>NUCLEOTIDE SEQUENCE [LARGE SCALE GENOMIC DNA]</scope>
    <source>
        <strain evidence="1">PM1</strain>
    </source>
</reference>
<dbReference type="AlphaFoldDB" id="A0A093X9Z6"/>
<organism evidence="1">
    <name type="scientific">Talaromyces marneffei PM1</name>
    <dbReference type="NCBI Taxonomy" id="1077442"/>
    <lineage>
        <taxon>Eukaryota</taxon>
        <taxon>Fungi</taxon>
        <taxon>Dikarya</taxon>
        <taxon>Ascomycota</taxon>
        <taxon>Pezizomycotina</taxon>
        <taxon>Eurotiomycetes</taxon>
        <taxon>Eurotiomycetidae</taxon>
        <taxon>Eurotiales</taxon>
        <taxon>Trichocomaceae</taxon>
        <taxon>Talaromyces</taxon>
        <taxon>Talaromyces sect. Talaromyces</taxon>
    </lineage>
</organism>
<dbReference type="EMBL" id="JPOX01000050">
    <property type="protein sequence ID" value="KFX42023.1"/>
    <property type="molecule type" value="Genomic_DNA"/>
</dbReference>